<name>A0AAV5HYG3_9ROSI</name>
<dbReference type="EMBL" id="BPVZ01000004">
    <property type="protein sequence ID" value="GKU90441.1"/>
    <property type="molecule type" value="Genomic_DNA"/>
</dbReference>
<comment type="caution">
    <text evidence="1">The sequence shown here is derived from an EMBL/GenBank/DDBJ whole genome shotgun (WGS) entry which is preliminary data.</text>
</comment>
<dbReference type="Pfam" id="PF06880">
    <property type="entry name" value="DUF1262"/>
    <property type="match status" value="1"/>
</dbReference>
<dbReference type="PANTHER" id="PTHR31050:SF3">
    <property type="entry name" value="OS08G0412800 PROTEIN"/>
    <property type="match status" value="1"/>
</dbReference>
<gene>
    <name evidence="1" type="ORF">SLEP1_g4434</name>
</gene>
<protein>
    <submittedName>
        <fullName evidence="1">Uncharacterized protein</fullName>
    </submittedName>
</protein>
<sequence length="177" mass="20381">MLFWQRNSYEVTSLPYFPQNKRLVVQHSTGAGENKHVIYHDVAFIPVLNKPLSPTDTMQSNLVEDIKESEEPDHHDIYQQFEKCPGHWRGFHAKSVASGGFPLYFLRRKGWTIQTSIPRNFILDEAPGLDTDLRARLPEFNFSVLNESSNLKKISAREGCLNTILNCISVIFILYIE</sequence>
<evidence type="ECO:0000313" key="1">
    <source>
        <dbReference type="EMBL" id="GKU90441.1"/>
    </source>
</evidence>
<dbReference type="InterPro" id="IPR010683">
    <property type="entry name" value="DUF1262"/>
</dbReference>
<dbReference type="PANTHER" id="PTHR31050">
    <property type="entry name" value="OS08G0413200 PROTEIN"/>
    <property type="match status" value="1"/>
</dbReference>
<organism evidence="1 2">
    <name type="scientific">Rubroshorea leprosula</name>
    <dbReference type="NCBI Taxonomy" id="152421"/>
    <lineage>
        <taxon>Eukaryota</taxon>
        <taxon>Viridiplantae</taxon>
        <taxon>Streptophyta</taxon>
        <taxon>Embryophyta</taxon>
        <taxon>Tracheophyta</taxon>
        <taxon>Spermatophyta</taxon>
        <taxon>Magnoliopsida</taxon>
        <taxon>eudicotyledons</taxon>
        <taxon>Gunneridae</taxon>
        <taxon>Pentapetalae</taxon>
        <taxon>rosids</taxon>
        <taxon>malvids</taxon>
        <taxon>Malvales</taxon>
        <taxon>Dipterocarpaceae</taxon>
        <taxon>Rubroshorea</taxon>
    </lineage>
</organism>
<dbReference type="Proteomes" id="UP001054252">
    <property type="component" value="Unassembled WGS sequence"/>
</dbReference>
<accession>A0AAV5HYG3</accession>
<proteinExistence type="predicted"/>
<dbReference type="AlphaFoldDB" id="A0AAV5HYG3"/>
<keyword evidence="2" id="KW-1185">Reference proteome</keyword>
<evidence type="ECO:0000313" key="2">
    <source>
        <dbReference type="Proteomes" id="UP001054252"/>
    </source>
</evidence>
<reference evidence="1 2" key="1">
    <citation type="journal article" date="2021" name="Commun. Biol.">
        <title>The genome of Shorea leprosula (Dipterocarpaceae) highlights the ecological relevance of drought in aseasonal tropical rainforests.</title>
        <authorList>
            <person name="Ng K.K.S."/>
            <person name="Kobayashi M.J."/>
            <person name="Fawcett J.A."/>
            <person name="Hatakeyama M."/>
            <person name="Paape T."/>
            <person name="Ng C.H."/>
            <person name="Ang C.C."/>
            <person name="Tnah L.H."/>
            <person name="Lee C.T."/>
            <person name="Nishiyama T."/>
            <person name="Sese J."/>
            <person name="O'Brien M.J."/>
            <person name="Copetti D."/>
            <person name="Mohd Noor M.I."/>
            <person name="Ong R.C."/>
            <person name="Putra M."/>
            <person name="Sireger I.Z."/>
            <person name="Indrioko S."/>
            <person name="Kosugi Y."/>
            <person name="Izuno A."/>
            <person name="Isagi Y."/>
            <person name="Lee S.L."/>
            <person name="Shimizu K.K."/>
        </authorList>
    </citation>
    <scope>NUCLEOTIDE SEQUENCE [LARGE SCALE GENOMIC DNA]</scope>
    <source>
        <strain evidence="1">214</strain>
    </source>
</reference>